<dbReference type="Pfam" id="PF03358">
    <property type="entry name" value="FMN_red"/>
    <property type="match status" value="1"/>
</dbReference>
<feature type="domain" description="NADPH-dependent FMN reductase-like" evidence="5">
    <location>
        <begin position="1"/>
        <end position="143"/>
    </location>
</feature>
<sequence length="186" mass="19664">MNIVTLSGSPSASSRSASLLRWCEVQLAASARSIHSIALRELPATALLQADFAHPGLQDALQRVAQADVVLLSTPIYKAAYSGLLKVFLDLLPQDGLRGKQVLPLATGGSLAHLLALDYALRPVLHALGARQVLDAVFATDGQFQKHPDLGYVPDAEIVARLTRSLGPLLEAAAQRRAEPASVASC</sequence>
<dbReference type="Gene3D" id="3.40.50.360">
    <property type="match status" value="1"/>
</dbReference>
<comment type="caution">
    <text evidence="6">The sequence shown here is derived from an EMBL/GenBank/DDBJ whole genome shotgun (WGS) entry which is preliminary data.</text>
</comment>
<keyword evidence="7" id="KW-1185">Reference proteome</keyword>
<keyword evidence="2" id="KW-0285">Flavoprotein</keyword>
<keyword evidence="4 6" id="KW-0560">Oxidoreductase</keyword>
<proteinExistence type="inferred from homology"/>
<dbReference type="GO" id="GO:0046306">
    <property type="term" value="P:alkanesulfonate catabolic process"/>
    <property type="evidence" value="ECO:0007669"/>
    <property type="project" value="InterPro"/>
</dbReference>
<dbReference type="InterPro" id="IPR029039">
    <property type="entry name" value="Flavoprotein-like_sf"/>
</dbReference>
<evidence type="ECO:0000256" key="1">
    <source>
        <dbReference type="ARBA" id="ARBA00005990"/>
    </source>
</evidence>
<dbReference type="Proteomes" id="UP000574067">
    <property type="component" value="Unassembled WGS sequence"/>
</dbReference>
<name>A0A848FHE9_9BURK</name>
<organism evidence="6 7">
    <name type="scientific">Azohydromonas caseinilytica</name>
    <dbReference type="NCBI Taxonomy" id="2728836"/>
    <lineage>
        <taxon>Bacteria</taxon>
        <taxon>Pseudomonadati</taxon>
        <taxon>Pseudomonadota</taxon>
        <taxon>Betaproteobacteria</taxon>
        <taxon>Burkholderiales</taxon>
        <taxon>Sphaerotilaceae</taxon>
        <taxon>Azohydromonas</taxon>
    </lineage>
</organism>
<accession>A0A848FHE9</accession>
<evidence type="ECO:0000313" key="7">
    <source>
        <dbReference type="Proteomes" id="UP000574067"/>
    </source>
</evidence>
<gene>
    <name evidence="6" type="primary">ssuE</name>
    <name evidence="6" type="ORF">HHL10_21915</name>
</gene>
<dbReference type="InterPro" id="IPR020048">
    <property type="entry name" value="NADPH-dep_FMN_reduc_SsuE"/>
</dbReference>
<dbReference type="EMBL" id="JABBFW010000020">
    <property type="protein sequence ID" value="NML17630.1"/>
    <property type="molecule type" value="Genomic_DNA"/>
</dbReference>
<comment type="similarity">
    <text evidence="1">Belongs to the SsuE family.</text>
</comment>
<dbReference type="InterPro" id="IPR005025">
    <property type="entry name" value="FMN_Rdtase-like_dom"/>
</dbReference>
<dbReference type="GO" id="GO:0052873">
    <property type="term" value="F:FMN reductase (NADPH) activity"/>
    <property type="evidence" value="ECO:0007669"/>
    <property type="project" value="UniProtKB-EC"/>
</dbReference>
<evidence type="ECO:0000259" key="5">
    <source>
        <dbReference type="Pfam" id="PF03358"/>
    </source>
</evidence>
<dbReference type="PANTHER" id="PTHR43408:SF1">
    <property type="entry name" value="FMN REDUCTASE (NADPH)"/>
    <property type="match status" value="1"/>
</dbReference>
<evidence type="ECO:0000256" key="3">
    <source>
        <dbReference type="ARBA" id="ARBA00022643"/>
    </source>
</evidence>
<evidence type="ECO:0000256" key="4">
    <source>
        <dbReference type="ARBA" id="ARBA00023002"/>
    </source>
</evidence>
<reference evidence="6 7" key="1">
    <citation type="submission" date="2020-04" db="EMBL/GenBank/DDBJ databases">
        <title>Azohydromonas sp. isolated from soil.</title>
        <authorList>
            <person name="Dahal R.H."/>
        </authorList>
    </citation>
    <scope>NUCLEOTIDE SEQUENCE [LARGE SCALE GENOMIC DNA]</scope>
    <source>
        <strain evidence="6 7">G-1-1-14</strain>
    </source>
</reference>
<dbReference type="NCBIfam" id="TIGR03567">
    <property type="entry name" value="FMN_reduc_SsuE"/>
    <property type="match status" value="1"/>
</dbReference>
<keyword evidence="3" id="KW-0288">FMN</keyword>
<evidence type="ECO:0000313" key="6">
    <source>
        <dbReference type="EMBL" id="NML17630.1"/>
    </source>
</evidence>
<dbReference type="PANTHER" id="PTHR43408">
    <property type="entry name" value="FMN REDUCTASE (NADPH)"/>
    <property type="match status" value="1"/>
</dbReference>
<evidence type="ECO:0000256" key="2">
    <source>
        <dbReference type="ARBA" id="ARBA00022630"/>
    </source>
</evidence>
<dbReference type="AlphaFoldDB" id="A0A848FHE9"/>
<dbReference type="SUPFAM" id="SSF52218">
    <property type="entry name" value="Flavoproteins"/>
    <property type="match status" value="1"/>
</dbReference>
<dbReference type="RefSeq" id="WP_169162531.1">
    <property type="nucleotide sequence ID" value="NZ_JABBFW010000020.1"/>
</dbReference>
<protein>
    <submittedName>
        <fullName evidence="6">NADPH-dependent FMN reductase</fullName>
        <ecNumber evidence="6">1.5.1.38</ecNumber>
    </submittedName>
</protein>
<dbReference type="InterPro" id="IPR051814">
    <property type="entry name" value="NAD(P)H-dep_FMN_reductase"/>
</dbReference>
<dbReference type="EC" id="1.5.1.38" evidence="6"/>